<dbReference type="AlphaFoldDB" id="A0A9J5YIM1"/>
<dbReference type="OrthoDB" id="1311970at2759"/>
<dbReference type="Proteomes" id="UP000824120">
    <property type="component" value="Chromosome 6"/>
</dbReference>
<evidence type="ECO:0000313" key="2">
    <source>
        <dbReference type="EMBL" id="KAG5599488.1"/>
    </source>
</evidence>
<name>A0A9J5YIM1_SOLCO</name>
<sequence>MVDKDEFNATANIMVPIENLEGSRKVTYIQNEEKMAHMEQELEILREELHQVQDMAKLSTSTFPTFKTPIYFPKADLPFANLPNKPKLTQHAPTHG</sequence>
<feature type="coiled-coil region" evidence="1">
    <location>
        <begin position="28"/>
        <end position="55"/>
    </location>
</feature>
<keyword evidence="3" id="KW-1185">Reference proteome</keyword>
<evidence type="ECO:0000313" key="3">
    <source>
        <dbReference type="Proteomes" id="UP000824120"/>
    </source>
</evidence>
<reference evidence="2 3" key="1">
    <citation type="submission" date="2020-09" db="EMBL/GenBank/DDBJ databases">
        <title>De no assembly of potato wild relative species, Solanum commersonii.</title>
        <authorList>
            <person name="Cho K."/>
        </authorList>
    </citation>
    <scope>NUCLEOTIDE SEQUENCE [LARGE SCALE GENOMIC DNA]</scope>
    <source>
        <strain evidence="2">LZ3.2</strain>
        <tissue evidence="2">Leaf</tissue>
    </source>
</reference>
<protein>
    <submittedName>
        <fullName evidence="2">Uncharacterized protein</fullName>
    </submittedName>
</protein>
<proteinExistence type="predicted"/>
<keyword evidence="1" id="KW-0175">Coiled coil</keyword>
<accession>A0A9J5YIM1</accession>
<organism evidence="2 3">
    <name type="scientific">Solanum commersonii</name>
    <name type="common">Commerson's wild potato</name>
    <name type="synonym">Commerson's nightshade</name>
    <dbReference type="NCBI Taxonomy" id="4109"/>
    <lineage>
        <taxon>Eukaryota</taxon>
        <taxon>Viridiplantae</taxon>
        <taxon>Streptophyta</taxon>
        <taxon>Embryophyta</taxon>
        <taxon>Tracheophyta</taxon>
        <taxon>Spermatophyta</taxon>
        <taxon>Magnoliopsida</taxon>
        <taxon>eudicotyledons</taxon>
        <taxon>Gunneridae</taxon>
        <taxon>Pentapetalae</taxon>
        <taxon>asterids</taxon>
        <taxon>lamiids</taxon>
        <taxon>Solanales</taxon>
        <taxon>Solanaceae</taxon>
        <taxon>Solanoideae</taxon>
        <taxon>Solaneae</taxon>
        <taxon>Solanum</taxon>
    </lineage>
</organism>
<comment type="caution">
    <text evidence="2">The sequence shown here is derived from an EMBL/GenBank/DDBJ whole genome shotgun (WGS) entry which is preliminary data.</text>
</comment>
<gene>
    <name evidence="2" type="ORF">H5410_030858</name>
</gene>
<evidence type="ECO:0000256" key="1">
    <source>
        <dbReference type="SAM" id="Coils"/>
    </source>
</evidence>
<dbReference type="EMBL" id="JACXVP010000006">
    <property type="protein sequence ID" value="KAG5599488.1"/>
    <property type="molecule type" value="Genomic_DNA"/>
</dbReference>